<dbReference type="RefSeq" id="WP_154545578.1">
    <property type="nucleotide sequence ID" value="NZ_VULO01000010.1"/>
</dbReference>
<dbReference type="AlphaFoldDB" id="A0A6N7W634"/>
<dbReference type="Gene3D" id="3.40.630.10">
    <property type="entry name" value="Zn peptidases"/>
    <property type="match status" value="1"/>
</dbReference>
<dbReference type="Proteomes" id="UP000470875">
    <property type="component" value="Unassembled WGS sequence"/>
</dbReference>
<sequence>MTSEKVIELVDRETPELISQLRKLVEIPSISALANHESDVEASAETVKTMFTEIGIPSRVVRAKNPDGTLGRPAVLGRKIVDPDAPTVLLYAHHDVQPIGEEYRWSFPPLELTESGDRLYGRGSADCGIGIVVHWGALKALGDDLPVNVVVFIEGEEEIGSPSFTDFLATYRDELRSDVIVVADSNNWTVDVPALTSSLRGLAGMDVTVKVLDHAVHSGMYGGPILDAVTLSARLIASLHDEQGNIAVEGLQGNPEADVDWDEDEFRSDAGVVDGYHLAGTGDLAARVWTQPAIAVIGMDVRPVAESSNTIAPECTFRLSVRTVPGTDPEDTFAAVKAHIEKHCPFGAHLTVSRTETGPGYLAANGDAADLFRDCLKTAWKQEPVSIGVGGSIPFIAQFQSEFPEAEVLVTGVEDPASNAHSENESASKTVLRNATVAEGIFLARLATTGSRAVE</sequence>
<name>A0A6N7W634_9ACTO</name>
<dbReference type="Gene3D" id="3.30.70.360">
    <property type="match status" value="1"/>
</dbReference>
<evidence type="ECO:0000256" key="2">
    <source>
        <dbReference type="ARBA" id="ARBA00022723"/>
    </source>
</evidence>
<dbReference type="InterPro" id="IPR051458">
    <property type="entry name" value="Cyt/Met_Dipeptidase"/>
</dbReference>
<dbReference type="NCBIfam" id="NF005914">
    <property type="entry name" value="PRK07907.1"/>
    <property type="match status" value="1"/>
</dbReference>
<keyword evidence="2" id="KW-0479">Metal-binding</keyword>
<dbReference type="EMBL" id="VULO01000010">
    <property type="protein sequence ID" value="MSS84851.1"/>
    <property type="molecule type" value="Genomic_DNA"/>
</dbReference>
<evidence type="ECO:0000259" key="4">
    <source>
        <dbReference type="Pfam" id="PF07687"/>
    </source>
</evidence>
<dbReference type="GO" id="GO:0046872">
    <property type="term" value="F:metal ion binding"/>
    <property type="evidence" value="ECO:0007669"/>
    <property type="project" value="UniProtKB-KW"/>
</dbReference>
<dbReference type="InterPro" id="IPR011650">
    <property type="entry name" value="Peptidase_M20_dimer"/>
</dbReference>
<proteinExistence type="predicted"/>
<dbReference type="SUPFAM" id="SSF53187">
    <property type="entry name" value="Zn-dependent exopeptidases"/>
    <property type="match status" value="1"/>
</dbReference>
<keyword evidence="6" id="KW-1185">Reference proteome</keyword>
<dbReference type="InterPro" id="IPR036264">
    <property type="entry name" value="Bact_exopeptidase_dim_dom"/>
</dbReference>
<dbReference type="SUPFAM" id="SSF55031">
    <property type="entry name" value="Bacterial exopeptidase dimerisation domain"/>
    <property type="match status" value="1"/>
</dbReference>
<reference evidence="5 6" key="1">
    <citation type="submission" date="2019-08" db="EMBL/GenBank/DDBJ databases">
        <title>In-depth cultivation of the pig gut microbiome towards novel bacterial diversity and tailored functional studies.</title>
        <authorList>
            <person name="Wylensek D."/>
            <person name="Hitch T.C.A."/>
            <person name="Clavel T."/>
        </authorList>
    </citation>
    <scope>NUCLEOTIDE SEQUENCE [LARGE SCALE GENOMIC DNA]</scope>
    <source>
        <strain evidence="5 6">WB03_NA08</strain>
    </source>
</reference>
<organism evidence="5 6">
    <name type="scientific">Scrofimicrobium canadense</name>
    <dbReference type="NCBI Taxonomy" id="2652290"/>
    <lineage>
        <taxon>Bacteria</taxon>
        <taxon>Bacillati</taxon>
        <taxon>Actinomycetota</taxon>
        <taxon>Actinomycetes</taxon>
        <taxon>Actinomycetales</taxon>
        <taxon>Actinomycetaceae</taxon>
        <taxon>Scrofimicrobium</taxon>
    </lineage>
</organism>
<dbReference type="GO" id="GO:0006508">
    <property type="term" value="P:proteolysis"/>
    <property type="evidence" value="ECO:0007669"/>
    <property type="project" value="UniProtKB-KW"/>
</dbReference>
<gene>
    <name evidence="5" type="ORF">FYJ24_08755</name>
</gene>
<dbReference type="GO" id="GO:0008233">
    <property type="term" value="F:peptidase activity"/>
    <property type="evidence" value="ECO:0007669"/>
    <property type="project" value="UniProtKB-KW"/>
</dbReference>
<dbReference type="PANTHER" id="PTHR43270:SF12">
    <property type="entry name" value="SUCCINYL-DIAMINOPIMELATE DESUCCINYLASE"/>
    <property type="match status" value="1"/>
</dbReference>
<evidence type="ECO:0000256" key="3">
    <source>
        <dbReference type="ARBA" id="ARBA00022801"/>
    </source>
</evidence>
<comment type="caution">
    <text evidence="5">The sequence shown here is derived from an EMBL/GenBank/DDBJ whole genome shotgun (WGS) entry which is preliminary data.</text>
</comment>
<dbReference type="PANTHER" id="PTHR43270">
    <property type="entry name" value="BETA-ALA-HIS DIPEPTIDASE"/>
    <property type="match status" value="1"/>
</dbReference>
<protein>
    <submittedName>
        <fullName evidence="5">Dipeptidase</fullName>
    </submittedName>
</protein>
<evidence type="ECO:0000256" key="1">
    <source>
        <dbReference type="ARBA" id="ARBA00022670"/>
    </source>
</evidence>
<evidence type="ECO:0000313" key="5">
    <source>
        <dbReference type="EMBL" id="MSS84851.1"/>
    </source>
</evidence>
<dbReference type="Pfam" id="PF01546">
    <property type="entry name" value="Peptidase_M20"/>
    <property type="match status" value="1"/>
</dbReference>
<dbReference type="Pfam" id="PF07687">
    <property type="entry name" value="M20_dimer"/>
    <property type="match status" value="1"/>
</dbReference>
<evidence type="ECO:0000313" key="6">
    <source>
        <dbReference type="Proteomes" id="UP000470875"/>
    </source>
</evidence>
<accession>A0A6N7W634</accession>
<dbReference type="InterPro" id="IPR002933">
    <property type="entry name" value="Peptidase_M20"/>
</dbReference>
<feature type="domain" description="Peptidase M20 dimerisation" evidence="4">
    <location>
        <begin position="199"/>
        <end position="345"/>
    </location>
</feature>
<keyword evidence="1" id="KW-0645">Protease</keyword>
<keyword evidence="3" id="KW-0378">Hydrolase</keyword>